<evidence type="ECO:0000256" key="1">
    <source>
        <dbReference type="SAM" id="SignalP"/>
    </source>
</evidence>
<feature type="chain" id="PRO_5028889031" description="Secretion protein" evidence="1">
    <location>
        <begin position="24"/>
        <end position="157"/>
    </location>
</feature>
<comment type="caution">
    <text evidence="2">The sequence shown here is derived from an EMBL/GenBank/DDBJ whole genome shotgun (WGS) entry which is preliminary data.</text>
</comment>
<dbReference type="AlphaFoldDB" id="A0A7C9FA49"/>
<proteinExistence type="predicted"/>
<accession>A0A7C9FA49</accession>
<protein>
    <recommendedName>
        <fullName evidence="4">Secretion protein</fullName>
    </recommendedName>
</protein>
<reference evidence="2 3" key="1">
    <citation type="submission" date="2019-10" db="EMBL/GenBank/DDBJ databases">
        <title>Draft Genome Sequence of Cytophagaceae sp. SJW1-29.</title>
        <authorList>
            <person name="Choi A."/>
        </authorList>
    </citation>
    <scope>NUCLEOTIDE SEQUENCE [LARGE SCALE GENOMIC DNA]</scope>
    <source>
        <strain evidence="2 3">SJW1-29</strain>
    </source>
</reference>
<keyword evidence="1" id="KW-0732">Signal</keyword>
<dbReference type="Proteomes" id="UP000479293">
    <property type="component" value="Unassembled WGS sequence"/>
</dbReference>
<gene>
    <name evidence="2" type="ORF">GBK04_18805</name>
</gene>
<name>A0A7C9FA49_9BACT</name>
<sequence length="157" mass="17420">MKTLKTSALALMLSLVAANALFAQKKNSPAQLASQQVVVMAENASTHQTLTNAYPEGRTFDIAMYKIKDSVKMRLLIEKDKDQKLSIVLFDKDGGVLHSETIYKGTEKYGRSFDFSKMKDGQYTIEVKNGKEVVGKTISLSTDEVIQQPDRILVATN</sequence>
<organism evidence="2 3">
    <name type="scientific">Salmonirosea aquatica</name>
    <dbReference type="NCBI Taxonomy" id="2654236"/>
    <lineage>
        <taxon>Bacteria</taxon>
        <taxon>Pseudomonadati</taxon>
        <taxon>Bacteroidota</taxon>
        <taxon>Cytophagia</taxon>
        <taxon>Cytophagales</taxon>
        <taxon>Spirosomataceae</taxon>
        <taxon>Salmonirosea</taxon>
    </lineage>
</organism>
<feature type="signal peptide" evidence="1">
    <location>
        <begin position="1"/>
        <end position="23"/>
    </location>
</feature>
<evidence type="ECO:0000313" key="2">
    <source>
        <dbReference type="EMBL" id="MPR35344.1"/>
    </source>
</evidence>
<dbReference type="RefSeq" id="WP_152762315.1">
    <property type="nucleotide sequence ID" value="NZ_WHLY01000002.1"/>
</dbReference>
<evidence type="ECO:0008006" key="4">
    <source>
        <dbReference type="Google" id="ProtNLM"/>
    </source>
</evidence>
<keyword evidence="3" id="KW-1185">Reference proteome</keyword>
<evidence type="ECO:0000313" key="3">
    <source>
        <dbReference type="Proteomes" id="UP000479293"/>
    </source>
</evidence>
<dbReference type="EMBL" id="WHLY01000002">
    <property type="protein sequence ID" value="MPR35344.1"/>
    <property type="molecule type" value="Genomic_DNA"/>
</dbReference>